<keyword evidence="1" id="KW-1133">Transmembrane helix</keyword>
<dbReference type="InterPro" id="IPR048147">
    <property type="entry name" value="CBO0543-like"/>
</dbReference>
<name>A0A285D808_9BACI</name>
<keyword evidence="3" id="KW-1185">Reference proteome</keyword>
<accession>A0A285D808</accession>
<dbReference type="AlphaFoldDB" id="A0A285D808"/>
<sequence length="184" mass="21710">MKSEEVINQMIKVFTNFHHAHSVLMDNWYEIVFLTPRWWLGLILGTIPWFLWWKFHNKNFTGDLFRAGLFMAVMALLLDSIGVQLGLWVYPYDVFPFIPGYFPWDLTLLPISVMIFLEIKPHWSPIKKSFFYAIVSAFVGEPLAIMLKLYESLQWNSVYSFPVYIVLFLLADRIARSKKFNSSL</sequence>
<dbReference type="OrthoDB" id="1679483at2"/>
<dbReference type="EMBL" id="OAOP01000012">
    <property type="protein sequence ID" value="SNX75496.1"/>
    <property type="molecule type" value="Genomic_DNA"/>
</dbReference>
<keyword evidence="1" id="KW-0472">Membrane</keyword>
<evidence type="ECO:0000313" key="3">
    <source>
        <dbReference type="Proteomes" id="UP000219546"/>
    </source>
</evidence>
<feature type="transmembrane region" description="Helical" evidence="1">
    <location>
        <begin position="101"/>
        <end position="117"/>
    </location>
</feature>
<evidence type="ECO:0000256" key="1">
    <source>
        <dbReference type="SAM" id="Phobius"/>
    </source>
</evidence>
<keyword evidence="1" id="KW-0812">Transmembrane</keyword>
<dbReference type="NCBIfam" id="NF041644">
    <property type="entry name" value="CBO0543_fam"/>
    <property type="match status" value="1"/>
</dbReference>
<feature type="transmembrane region" description="Helical" evidence="1">
    <location>
        <begin position="67"/>
        <end position="89"/>
    </location>
</feature>
<feature type="transmembrane region" description="Helical" evidence="1">
    <location>
        <begin position="153"/>
        <end position="171"/>
    </location>
</feature>
<evidence type="ECO:0000313" key="2">
    <source>
        <dbReference type="EMBL" id="SNX75496.1"/>
    </source>
</evidence>
<gene>
    <name evidence="2" type="ORF">SAMN05877753_112141</name>
</gene>
<organism evidence="2 3">
    <name type="scientific">Bacillus oleivorans</name>
    <dbReference type="NCBI Taxonomy" id="1448271"/>
    <lineage>
        <taxon>Bacteria</taxon>
        <taxon>Bacillati</taxon>
        <taxon>Bacillota</taxon>
        <taxon>Bacilli</taxon>
        <taxon>Bacillales</taxon>
        <taxon>Bacillaceae</taxon>
        <taxon>Bacillus</taxon>
    </lineage>
</organism>
<protein>
    <submittedName>
        <fullName evidence="2">Uncharacterized protein</fullName>
    </submittedName>
</protein>
<feature type="transmembrane region" description="Helical" evidence="1">
    <location>
        <begin position="129"/>
        <end position="147"/>
    </location>
</feature>
<proteinExistence type="predicted"/>
<dbReference type="Proteomes" id="UP000219546">
    <property type="component" value="Unassembled WGS sequence"/>
</dbReference>
<dbReference type="RefSeq" id="WP_097160551.1">
    <property type="nucleotide sequence ID" value="NZ_JBEPMQ010000015.1"/>
</dbReference>
<reference evidence="2 3" key="1">
    <citation type="submission" date="2017-08" db="EMBL/GenBank/DDBJ databases">
        <authorList>
            <person name="de Groot N.N."/>
        </authorList>
    </citation>
    <scope>NUCLEOTIDE SEQUENCE [LARGE SCALE GENOMIC DNA]</scope>
    <source>
        <strain evidence="2 3">JC228</strain>
    </source>
</reference>
<feature type="transmembrane region" description="Helical" evidence="1">
    <location>
        <begin position="38"/>
        <end position="55"/>
    </location>
</feature>